<organism evidence="1 2">
    <name type="scientific">Penicillium italicum</name>
    <name type="common">Blue mold</name>
    <dbReference type="NCBI Taxonomy" id="40296"/>
    <lineage>
        <taxon>Eukaryota</taxon>
        <taxon>Fungi</taxon>
        <taxon>Dikarya</taxon>
        <taxon>Ascomycota</taxon>
        <taxon>Pezizomycotina</taxon>
        <taxon>Eurotiomycetes</taxon>
        <taxon>Eurotiomycetidae</taxon>
        <taxon>Eurotiales</taxon>
        <taxon>Aspergillaceae</taxon>
        <taxon>Penicillium</taxon>
    </lineage>
</organism>
<dbReference type="HOGENOM" id="CLU_2794732_0_0_1"/>
<gene>
    <name evidence="1" type="ORF">PITC_001280</name>
</gene>
<keyword evidence="2" id="KW-1185">Reference proteome</keyword>
<dbReference type="AlphaFoldDB" id="A0A0A2LFA7"/>
<dbReference type="OrthoDB" id="10556588at2759"/>
<protein>
    <submittedName>
        <fullName evidence="1">Uncharacterized protein</fullName>
    </submittedName>
</protein>
<reference evidence="1 2" key="1">
    <citation type="journal article" date="2015" name="Mol. Plant Microbe Interact.">
        <title>Genome, transcriptome, and functional analyses of Penicillium expansum provide new insights into secondary metabolism and pathogenicity.</title>
        <authorList>
            <person name="Ballester A.R."/>
            <person name="Marcet-Houben M."/>
            <person name="Levin E."/>
            <person name="Sela N."/>
            <person name="Selma-Lazaro C."/>
            <person name="Carmona L."/>
            <person name="Wisniewski M."/>
            <person name="Droby S."/>
            <person name="Gonzalez-Candelas L."/>
            <person name="Gabaldon T."/>
        </authorList>
    </citation>
    <scope>NUCLEOTIDE SEQUENCE [LARGE SCALE GENOMIC DNA]</scope>
    <source>
        <strain evidence="1 2">PHI-1</strain>
    </source>
</reference>
<dbReference type="Proteomes" id="UP000030104">
    <property type="component" value="Unassembled WGS sequence"/>
</dbReference>
<comment type="caution">
    <text evidence="1">The sequence shown here is derived from an EMBL/GenBank/DDBJ whole genome shotgun (WGS) entry which is preliminary data.</text>
</comment>
<dbReference type="EMBL" id="JQGA01000478">
    <property type="protein sequence ID" value="KGO75315.1"/>
    <property type="molecule type" value="Genomic_DNA"/>
</dbReference>
<name>A0A0A2LFA7_PENIT</name>
<sequence>MSGERDNRGEEDNLIDPNSILALGRPTLTPLGILGISSPFQAPHCWKYARQHGAVEFLTRHFMQCGEK</sequence>
<evidence type="ECO:0000313" key="1">
    <source>
        <dbReference type="EMBL" id="KGO75315.1"/>
    </source>
</evidence>
<accession>A0A0A2LFA7</accession>
<proteinExistence type="predicted"/>
<evidence type="ECO:0000313" key="2">
    <source>
        <dbReference type="Proteomes" id="UP000030104"/>
    </source>
</evidence>